<evidence type="ECO:0000313" key="3">
    <source>
        <dbReference type="Proteomes" id="UP000196581"/>
    </source>
</evidence>
<dbReference type="RefSeq" id="WP_087006743.1">
    <property type="nucleotide sequence ID" value="NZ_FWFF01000012.1"/>
</dbReference>
<dbReference type="PANTHER" id="PTHR40763:SF5">
    <property type="entry name" value="MEMBRANE PROTEIN"/>
    <property type="match status" value="1"/>
</dbReference>
<feature type="domain" description="DUF1707" evidence="1">
    <location>
        <begin position="10"/>
        <end position="62"/>
    </location>
</feature>
<dbReference type="PANTHER" id="PTHR40763">
    <property type="entry name" value="MEMBRANE PROTEIN-RELATED"/>
    <property type="match status" value="1"/>
</dbReference>
<organism evidence="2 3">
    <name type="scientific">Brevibacterium yomogidense</name>
    <dbReference type="NCBI Taxonomy" id="946573"/>
    <lineage>
        <taxon>Bacteria</taxon>
        <taxon>Bacillati</taxon>
        <taxon>Actinomycetota</taxon>
        <taxon>Actinomycetes</taxon>
        <taxon>Micrococcales</taxon>
        <taxon>Brevibacteriaceae</taxon>
        <taxon>Brevibacterium</taxon>
    </lineage>
</organism>
<proteinExistence type="predicted"/>
<gene>
    <name evidence="2" type="ORF">FM105_07245</name>
</gene>
<dbReference type="Pfam" id="PF08044">
    <property type="entry name" value="DUF1707"/>
    <property type="match status" value="1"/>
</dbReference>
<dbReference type="AlphaFoldDB" id="A0A1X6XEF9"/>
<dbReference type="InterPro" id="IPR012551">
    <property type="entry name" value="DUF1707_SHOCT-like"/>
</dbReference>
<dbReference type="Proteomes" id="UP000196581">
    <property type="component" value="Unassembled WGS sequence"/>
</dbReference>
<sequence>MDGDSAARKIRIGHAEREDVIETLRVAAGDGRLTVEELTERMEKAADAKTYADLDLLVEDLPVPPPSSALGRAPGTVARTASGAVVPSRDAPGWELGRPLVLRAGWEDERRRGRWEVPPFIRVESTGATVELSFLEVETAPEIISVDVAGAMGTCLIVVPDGWGVDIDDVRGSWGTRKSHVDQVPQPGLPLVRVSGSLGMSTLTVRYANWFDKRRLEKRS</sequence>
<reference evidence="3" key="1">
    <citation type="submission" date="2017-02" db="EMBL/GenBank/DDBJ databases">
        <authorList>
            <person name="Dridi B."/>
        </authorList>
    </citation>
    <scope>NUCLEOTIDE SEQUENCE [LARGE SCALE GENOMIC DNA]</scope>
    <source>
        <strain evidence="3">B Co 03.10</strain>
    </source>
</reference>
<dbReference type="EMBL" id="FWFF01000012">
    <property type="protein sequence ID" value="SLM97528.1"/>
    <property type="molecule type" value="Genomic_DNA"/>
</dbReference>
<keyword evidence="3" id="KW-1185">Reference proteome</keyword>
<protein>
    <recommendedName>
        <fullName evidence="1">DUF1707 domain-containing protein</fullName>
    </recommendedName>
</protein>
<name>A0A1X6XEF9_9MICO</name>
<accession>A0A1X6XEF9</accession>
<evidence type="ECO:0000259" key="1">
    <source>
        <dbReference type="Pfam" id="PF08044"/>
    </source>
</evidence>
<evidence type="ECO:0000313" key="2">
    <source>
        <dbReference type="EMBL" id="SLM97528.1"/>
    </source>
</evidence>